<dbReference type="SUPFAM" id="SSF46894">
    <property type="entry name" value="C-terminal effector domain of the bipartite response regulators"/>
    <property type="match status" value="1"/>
</dbReference>
<dbReference type="Gene3D" id="1.10.10.10">
    <property type="entry name" value="Winged helix-like DNA-binding domain superfamily/Winged helix DNA-binding domain"/>
    <property type="match status" value="1"/>
</dbReference>
<keyword evidence="3" id="KW-1133">Transmembrane helix</keyword>
<dbReference type="GO" id="GO:0000160">
    <property type="term" value="P:phosphorelay signal transduction system"/>
    <property type="evidence" value="ECO:0007669"/>
    <property type="project" value="InterPro"/>
</dbReference>
<dbReference type="InterPro" id="IPR001867">
    <property type="entry name" value="OmpR/PhoB-type_DNA-bd"/>
</dbReference>
<accession>F2ICA1</accession>
<evidence type="ECO:0000256" key="1">
    <source>
        <dbReference type="ARBA" id="ARBA00023125"/>
    </source>
</evidence>
<gene>
    <name evidence="5" type="ordered locus">Fluta_2361</name>
</gene>
<evidence type="ECO:0000256" key="3">
    <source>
        <dbReference type="SAM" id="Phobius"/>
    </source>
</evidence>
<dbReference type="eggNOG" id="COG0745">
    <property type="taxonomic scope" value="Bacteria"/>
</dbReference>
<organism evidence="5 6">
    <name type="scientific">Fluviicola taffensis (strain DSM 16823 / NCIMB 13979 / RW262)</name>
    <dbReference type="NCBI Taxonomy" id="755732"/>
    <lineage>
        <taxon>Bacteria</taxon>
        <taxon>Pseudomonadati</taxon>
        <taxon>Bacteroidota</taxon>
        <taxon>Flavobacteriia</taxon>
        <taxon>Flavobacteriales</taxon>
        <taxon>Crocinitomicaceae</taxon>
        <taxon>Fluviicola</taxon>
    </lineage>
</organism>
<name>F2ICA1_FLUTR</name>
<keyword evidence="3" id="KW-0812">Transmembrane</keyword>
<dbReference type="RefSeq" id="WP_013687117.1">
    <property type="nucleotide sequence ID" value="NC_015321.1"/>
</dbReference>
<feature type="transmembrane region" description="Helical" evidence="3">
    <location>
        <begin position="163"/>
        <end position="181"/>
    </location>
</feature>
<keyword evidence="6" id="KW-1185">Reference proteome</keyword>
<evidence type="ECO:0000259" key="4">
    <source>
        <dbReference type="PROSITE" id="PS51755"/>
    </source>
</evidence>
<dbReference type="KEGG" id="fte:Fluta_2361"/>
<sequence length="292" mass="32977" precursor="true">MLGKINPTFSLLIIGLFVIGSVLHGQENTNEGIMKAHLRKIGHELLLLANDSTSRVLPIEKKDGVFRVGFASEFQLNPENLTTIINSELKDLPIINNYLVEVQSCNSKEVVYSYQYKTSDVLDRPSCGGRLLPKACYNLVFTIWESKVSISETSFQSNQKMKWILIGVFISISLGVSWFLFQWKKKRPDVEKSTDLIGIGSFQFDPIQMKLIHPDGEYELTGKEVDLLAQLYNSVNQIVDRDVILQTVWGDDGDYIGRTLDVFISKLRKKLEADSTVRILNIRGVGYKLVVG</sequence>
<protein>
    <submittedName>
        <fullName evidence="5">Transcriptional regulator, winged helix family</fullName>
    </submittedName>
</protein>
<dbReference type="AlphaFoldDB" id="F2ICA1"/>
<dbReference type="OrthoDB" id="7556122at2"/>
<feature type="DNA-binding region" description="OmpR/PhoB-type" evidence="2">
    <location>
        <begin position="194"/>
        <end position="291"/>
    </location>
</feature>
<dbReference type="InterPro" id="IPR036388">
    <property type="entry name" value="WH-like_DNA-bd_sf"/>
</dbReference>
<proteinExistence type="predicted"/>
<dbReference type="Proteomes" id="UP000007463">
    <property type="component" value="Chromosome"/>
</dbReference>
<reference evidence="5 6" key="1">
    <citation type="journal article" date="2011" name="Stand. Genomic Sci.">
        <title>Complete genome sequence of the gliding freshwater bacterium Fluviicola taffensis type strain (RW262).</title>
        <authorList>
            <person name="Woyke T."/>
            <person name="Chertkov O."/>
            <person name="Lapidus A."/>
            <person name="Nolan M."/>
            <person name="Lucas S."/>
            <person name="Del Rio T.G."/>
            <person name="Tice H."/>
            <person name="Cheng J.F."/>
            <person name="Tapia R."/>
            <person name="Han C."/>
            <person name="Goodwin L."/>
            <person name="Pitluck S."/>
            <person name="Liolios K."/>
            <person name="Pagani I."/>
            <person name="Ivanova N."/>
            <person name="Huntemann M."/>
            <person name="Mavromatis K."/>
            <person name="Mikhailova N."/>
            <person name="Pati A."/>
            <person name="Chen A."/>
            <person name="Palaniappan K."/>
            <person name="Land M."/>
            <person name="Hauser L."/>
            <person name="Brambilla E.M."/>
            <person name="Rohde M."/>
            <person name="Mwirichia R."/>
            <person name="Sikorski J."/>
            <person name="Tindall B.J."/>
            <person name="Goker M."/>
            <person name="Bristow J."/>
            <person name="Eisen J.A."/>
            <person name="Markowitz V."/>
            <person name="Hugenholtz P."/>
            <person name="Klenk H.P."/>
            <person name="Kyrpides N.C."/>
        </authorList>
    </citation>
    <scope>NUCLEOTIDE SEQUENCE [LARGE SCALE GENOMIC DNA]</scope>
    <source>
        <strain evidence="6">DSM 16823 / RW262 / RW262</strain>
    </source>
</reference>
<dbReference type="CDD" id="cd00383">
    <property type="entry name" value="trans_reg_C"/>
    <property type="match status" value="1"/>
</dbReference>
<evidence type="ECO:0000256" key="2">
    <source>
        <dbReference type="PROSITE-ProRule" id="PRU01091"/>
    </source>
</evidence>
<keyword evidence="3" id="KW-0472">Membrane</keyword>
<dbReference type="EMBL" id="CP002542">
    <property type="protein sequence ID" value="AEA44347.1"/>
    <property type="molecule type" value="Genomic_DNA"/>
</dbReference>
<dbReference type="GO" id="GO:0003677">
    <property type="term" value="F:DNA binding"/>
    <property type="evidence" value="ECO:0007669"/>
    <property type="project" value="UniProtKB-UniRule"/>
</dbReference>
<dbReference type="STRING" id="755732.Fluta_2361"/>
<dbReference type="InterPro" id="IPR016032">
    <property type="entry name" value="Sig_transdc_resp-reg_C-effctor"/>
</dbReference>
<keyword evidence="1 2" id="KW-0238">DNA-binding</keyword>
<dbReference type="GO" id="GO:0006355">
    <property type="term" value="P:regulation of DNA-templated transcription"/>
    <property type="evidence" value="ECO:0007669"/>
    <property type="project" value="InterPro"/>
</dbReference>
<evidence type="ECO:0000313" key="5">
    <source>
        <dbReference type="EMBL" id="AEA44347.1"/>
    </source>
</evidence>
<dbReference type="HOGENOM" id="CLU_936331_0_0_10"/>
<dbReference type="PROSITE" id="PS51755">
    <property type="entry name" value="OMPR_PHOB"/>
    <property type="match status" value="1"/>
</dbReference>
<evidence type="ECO:0000313" key="6">
    <source>
        <dbReference type="Proteomes" id="UP000007463"/>
    </source>
</evidence>
<dbReference type="SMART" id="SM00862">
    <property type="entry name" value="Trans_reg_C"/>
    <property type="match status" value="1"/>
</dbReference>
<reference evidence="6" key="2">
    <citation type="submission" date="2011-02" db="EMBL/GenBank/DDBJ databases">
        <title>The complete genome of Fluviicola taffensis DSM 16823.</title>
        <authorList>
            <consortium name="US DOE Joint Genome Institute (JGI-PGF)"/>
            <person name="Lucas S."/>
            <person name="Copeland A."/>
            <person name="Lapidus A."/>
            <person name="Bruce D."/>
            <person name="Goodwin L."/>
            <person name="Pitluck S."/>
            <person name="Kyrpides N."/>
            <person name="Mavromatis K."/>
            <person name="Ivanova N."/>
            <person name="Mikhailova N."/>
            <person name="Pagani I."/>
            <person name="Chertkov O."/>
            <person name="Detter J.C."/>
            <person name="Han C."/>
            <person name="Tapia R."/>
            <person name="Land M."/>
            <person name="Hauser L."/>
            <person name="Markowitz V."/>
            <person name="Cheng J.-F."/>
            <person name="Hugenholtz P."/>
            <person name="Woyke T."/>
            <person name="Wu D."/>
            <person name="Tindall B."/>
            <person name="Pomrenke H.G."/>
            <person name="Brambilla E."/>
            <person name="Klenk H.-P."/>
            <person name="Eisen J.A."/>
        </authorList>
    </citation>
    <scope>NUCLEOTIDE SEQUENCE [LARGE SCALE GENOMIC DNA]</scope>
    <source>
        <strain evidence="6">DSM 16823 / RW262 / RW262</strain>
    </source>
</reference>
<feature type="domain" description="OmpR/PhoB-type" evidence="4">
    <location>
        <begin position="194"/>
        <end position="291"/>
    </location>
</feature>
<dbReference type="Pfam" id="PF00486">
    <property type="entry name" value="Trans_reg_C"/>
    <property type="match status" value="1"/>
</dbReference>